<keyword evidence="3" id="KW-1133">Transmembrane helix</keyword>
<reference evidence="4 5" key="1">
    <citation type="journal article" date="2014" name="BMC Genomics">
        <title>Comparison of environmental and isolate Sulfobacillus genomes reveals diverse carbon, sulfur, nitrogen, and hydrogen metabolisms.</title>
        <authorList>
            <person name="Justice N.B."/>
            <person name="Norman A."/>
            <person name="Brown C.T."/>
            <person name="Singh A."/>
            <person name="Thomas B.C."/>
            <person name="Banfield J.F."/>
        </authorList>
    </citation>
    <scope>NUCLEOTIDE SEQUENCE [LARGE SCALE GENOMIC DNA]</scope>
    <source>
        <strain evidence="4">AMDSBA1</strain>
    </source>
</reference>
<feature type="transmembrane region" description="Helical" evidence="3">
    <location>
        <begin position="21"/>
        <end position="39"/>
    </location>
</feature>
<dbReference type="SUPFAM" id="SSF111369">
    <property type="entry name" value="HlyD-like secretion proteins"/>
    <property type="match status" value="1"/>
</dbReference>
<dbReference type="Proteomes" id="UP000242699">
    <property type="component" value="Unassembled WGS sequence"/>
</dbReference>
<keyword evidence="3" id="KW-0812">Transmembrane</keyword>
<evidence type="ECO:0000313" key="5">
    <source>
        <dbReference type="Proteomes" id="UP000242699"/>
    </source>
</evidence>
<dbReference type="Gene3D" id="1.10.287.470">
    <property type="entry name" value="Helix hairpin bin"/>
    <property type="match status" value="1"/>
</dbReference>
<keyword evidence="3" id="KW-0472">Membrane</keyword>
<dbReference type="PANTHER" id="PTHR32347:SF23">
    <property type="entry name" value="BLL5650 PROTEIN"/>
    <property type="match status" value="1"/>
</dbReference>
<dbReference type="PANTHER" id="PTHR32347">
    <property type="entry name" value="EFFLUX SYSTEM COMPONENT YKNX-RELATED"/>
    <property type="match status" value="1"/>
</dbReference>
<dbReference type="Gene3D" id="2.40.50.100">
    <property type="match status" value="1"/>
</dbReference>
<comment type="subcellular location">
    <subcellularLocation>
        <location evidence="1">Cell envelope</location>
    </subcellularLocation>
</comment>
<protein>
    <submittedName>
        <fullName evidence="4">Uncharacterized protein</fullName>
    </submittedName>
</protein>
<gene>
    <name evidence="4" type="ORF">C7B43_11645</name>
</gene>
<dbReference type="GO" id="GO:0030313">
    <property type="term" value="C:cell envelope"/>
    <property type="evidence" value="ECO:0007669"/>
    <property type="project" value="UniProtKB-SubCell"/>
</dbReference>
<keyword evidence="2" id="KW-0175">Coiled coil</keyword>
<evidence type="ECO:0000256" key="1">
    <source>
        <dbReference type="ARBA" id="ARBA00004196"/>
    </source>
</evidence>
<name>A0A2T2WZD0_9FIRM</name>
<dbReference type="InterPro" id="IPR050465">
    <property type="entry name" value="UPF0194_transport"/>
</dbReference>
<evidence type="ECO:0000313" key="4">
    <source>
        <dbReference type="EMBL" id="PSR27604.1"/>
    </source>
</evidence>
<dbReference type="EMBL" id="PXYT01000025">
    <property type="protein sequence ID" value="PSR27604.1"/>
    <property type="molecule type" value="Genomic_DNA"/>
</dbReference>
<evidence type="ECO:0000256" key="3">
    <source>
        <dbReference type="SAM" id="Phobius"/>
    </source>
</evidence>
<comment type="caution">
    <text evidence="4">The sequence shown here is derived from an EMBL/GenBank/DDBJ whole genome shotgun (WGS) entry which is preliminary data.</text>
</comment>
<proteinExistence type="predicted"/>
<accession>A0A2T2WZD0</accession>
<dbReference type="Gene3D" id="2.40.420.20">
    <property type="match status" value="1"/>
</dbReference>
<dbReference type="AlphaFoldDB" id="A0A2T2WZD0"/>
<organism evidence="4 5">
    <name type="scientific">Sulfobacillus benefaciens</name>
    <dbReference type="NCBI Taxonomy" id="453960"/>
    <lineage>
        <taxon>Bacteria</taxon>
        <taxon>Bacillati</taxon>
        <taxon>Bacillota</taxon>
        <taxon>Clostridia</taxon>
        <taxon>Eubacteriales</taxon>
        <taxon>Clostridiales Family XVII. Incertae Sedis</taxon>
        <taxon>Sulfobacillus</taxon>
    </lineage>
</organism>
<sequence>MKPSLPNTGSAPRHYTRQLKWAVAVLVVAGGSVLIWRTTASPHHTSGVTQFPLVSVSRAQFGHLTAFSPQSLTMTPTQNVTVSPLVSGTISKILVSSGQVVSAGQPLAVLSNPALTSAVSQAEANVSMMQAKVSAAQSTGSTANGASQLSNNAQSQITLAEREMASVSSSGSYSAMTVAEDQKFLTIVQSPSGPYLEAISQAQSALQKAQSQVQQAQTSGSPSAITAAQEMLAFDQQELNSAQALDKTVVTFAQRNLATAQAAQSQAMQYAQQNLAAAKTTATDLNQLTASSMAPSSSTLTSLQQQLQAADSALSAAQTAVQDLTVKAPVAGTVSGIEGVSGQGSSPAAPIMSITSTSSNLVMTLPETLSQNLHSGQSITIETPQGAKTVQVQSNVPMPNTSSLYQVSLNAPASLTPGQSVTAEVPVQSARGTIIPASALIPQIGNKALVETVNHGFLHTLVLHIVLQNSRQAIVSSLSPNTEVVSPANTELANGARVRTLGQG</sequence>
<evidence type="ECO:0000256" key="2">
    <source>
        <dbReference type="ARBA" id="ARBA00023054"/>
    </source>
</evidence>